<name>A0A075AQA6_ROZAC</name>
<dbReference type="HOGENOM" id="CLU_2442106_0_0_1"/>
<evidence type="ECO:0000313" key="1">
    <source>
        <dbReference type="EMBL" id="EPZ30905.1"/>
    </source>
</evidence>
<accession>A0A075AQA6</accession>
<dbReference type="AlphaFoldDB" id="A0A075AQA6"/>
<gene>
    <name evidence="1" type="ORF">O9G_002782</name>
</gene>
<sequence length="90" mass="10810">MEYFIQDYFEELNLLPKPLISSLLKHLTFLFDLFEKQNTFALKRHSFFIPKTELFEIISSDNEFVIQWSTIAIERILMIVHKLQTTVSRL</sequence>
<organism evidence="1 2">
    <name type="scientific">Rozella allomycis (strain CSF55)</name>
    <dbReference type="NCBI Taxonomy" id="988480"/>
    <lineage>
        <taxon>Eukaryota</taxon>
        <taxon>Fungi</taxon>
        <taxon>Fungi incertae sedis</taxon>
        <taxon>Cryptomycota</taxon>
        <taxon>Cryptomycota incertae sedis</taxon>
        <taxon>Rozella</taxon>
    </lineage>
</organism>
<evidence type="ECO:0000313" key="2">
    <source>
        <dbReference type="Proteomes" id="UP000030755"/>
    </source>
</evidence>
<dbReference type="Proteomes" id="UP000030755">
    <property type="component" value="Unassembled WGS sequence"/>
</dbReference>
<dbReference type="EMBL" id="KE561347">
    <property type="protein sequence ID" value="EPZ30905.1"/>
    <property type="molecule type" value="Genomic_DNA"/>
</dbReference>
<keyword evidence="2" id="KW-1185">Reference proteome</keyword>
<protein>
    <submittedName>
        <fullName evidence="1">Uncharacterized protein</fullName>
    </submittedName>
</protein>
<reference evidence="1 2" key="1">
    <citation type="journal article" date="2013" name="Curr. Biol.">
        <title>Shared signatures of parasitism and phylogenomics unite Cryptomycota and microsporidia.</title>
        <authorList>
            <person name="James T.Y."/>
            <person name="Pelin A."/>
            <person name="Bonen L."/>
            <person name="Ahrendt S."/>
            <person name="Sain D."/>
            <person name="Corradi N."/>
            <person name="Stajich J.E."/>
        </authorList>
    </citation>
    <scope>NUCLEOTIDE SEQUENCE [LARGE SCALE GENOMIC DNA]</scope>
    <source>
        <strain evidence="1 2">CSF55</strain>
    </source>
</reference>
<proteinExistence type="predicted"/>